<feature type="signal peptide" evidence="1">
    <location>
        <begin position="1"/>
        <end position="17"/>
    </location>
</feature>
<dbReference type="Proteomes" id="UP000318242">
    <property type="component" value="Unassembled WGS sequence"/>
</dbReference>
<evidence type="ECO:0000313" key="2">
    <source>
        <dbReference type="EMBL" id="GEA60844.1"/>
    </source>
</evidence>
<evidence type="ECO:0000313" key="3">
    <source>
        <dbReference type="Proteomes" id="UP000318242"/>
    </source>
</evidence>
<comment type="caution">
    <text evidence="2">The sequence shown here is derived from an EMBL/GenBank/DDBJ whole genome shotgun (WGS) entry which is preliminary data.</text>
</comment>
<evidence type="ECO:0008006" key="4">
    <source>
        <dbReference type="Google" id="ProtNLM"/>
    </source>
</evidence>
<accession>A0A4Y3IPT5</accession>
<organism evidence="2 3">
    <name type="scientific">Vibrio comitans NBRC 102076</name>
    <dbReference type="NCBI Taxonomy" id="1219078"/>
    <lineage>
        <taxon>Bacteria</taxon>
        <taxon>Pseudomonadati</taxon>
        <taxon>Pseudomonadota</taxon>
        <taxon>Gammaproteobacteria</taxon>
        <taxon>Vibrionales</taxon>
        <taxon>Vibrionaceae</taxon>
        <taxon>Vibrio</taxon>
    </lineage>
</organism>
<dbReference type="RefSeq" id="WP_141271247.1">
    <property type="nucleotide sequence ID" value="NZ_BJLH01000008.1"/>
</dbReference>
<reference evidence="2 3" key="1">
    <citation type="submission" date="2019-06" db="EMBL/GenBank/DDBJ databases">
        <title>Whole genome shotgun sequence of Vibrio comitans NBRC 102076.</title>
        <authorList>
            <person name="Hosoyama A."/>
            <person name="Uohara A."/>
            <person name="Ohji S."/>
            <person name="Ichikawa N."/>
        </authorList>
    </citation>
    <scope>NUCLEOTIDE SEQUENCE [LARGE SCALE GENOMIC DNA]</scope>
    <source>
        <strain evidence="2 3">NBRC 102076</strain>
    </source>
</reference>
<gene>
    <name evidence="2" type="ORF">VCO01S_20370</name>
</gene>
<keyword evidence="3" id="KW-1185">Reference proteome</keyword>
<evidence type="ECO:0000256" key="1">
    <source>
        <dbReference type="SAM" id="SignalP"/>
    </source>
</evidence>
<name>A0A4Y3IPT5_9VIBR</name>
<sequence length="274" mass="30835">MIRAVLLLCLLTLNVNAQECKGHWNMKVDTSRVEFDQQKARIPLVFNVDAFYRNCGATSVFLQTYSGQQLVIRNGALELRGTVTNEYGSTVGIELNQGILLPVDSRSNTTTYWIEFKNSQHAYPGTYLAKVNAELYEVAGSRSKTETIRLKVPAYLVMKFIHPLSQHATMDFGHLKTGQTKSKEMRFVSNTTIEVEFDSKYGALRHTEYPEKLIEYEVLFSGNLIDVDNGKVTIPKTKENGTTKRLTVKIVDDLKGAYAGFYSDTITITAKVQP</sequence>
<dbReference type="AlphaFoldDB" id="A0A4Y3IPT5"/>
<keyword evidence="1" id="KW-0732">Signal</keyword>
<dbReference type="EMBL" id="BJLH01000008">
    <property type="protein sequence ID" value="GEA60844.1"/>
    <property type="molecule type" value="Genomic_DNA"/>
</dbReference>
<proteinExistence type="predicted"/>
<feature type="chain" id="PRO_5021386532" description="Spore coat protein U domain-containing protein" evidence="1">
    <location>
        <begin position="18"/>
        <end position="274"/>
    </location>
</feature>
<protein>
    <recommendedName>
        <fullName evidence="4">Spore coat protein U domain-containing protein</fullName>
    </recommendedName>
</protein>